<feature type="region of interest" description="Disordered" evidence="6">
    <location>
        <begin position="1"/>
        <end position="64"/>
    </location>
</feature>
<evidence type="ECO:0000256" key="2">
    <source>
        <dbReference type="ARBA" id="ARBA00022801"/>
    </source>
</evidence>
<name>A0A6J3LTH8_9PEZI</name>
<dbReference type="Proteomes" id="UP000504637">
    <property type="component" value="Unplaced"/>
</dbReference>
<dbReference type="Pfam" id="PF09749">
    <property type="entry name" value="HVSL"/>
    <property type="match status" value="1"/>
</dbReference>
<dbReference type="AlphaFoldDB" id="A0A6J3LTH8"/>
<dbReference type="GO" id="GO:0034477">
    <property type="term" value="P:U6 snRNA 3'-end processing"/>
    <property type="evidence" value="ECO:0007669"/>
    <property type="project" value="UniProtKB-UniRule"/>
</dbReference>
<keyword evidence="7" id="KW-1185">Reference proteome</keyword>
<comment type="similarity">
    <text evidence="5">Belongs to the 2H phosphoesterase superfamily. USB1 family.</text>
</comment>
<reference evidence="8" key="3">
    <citation type="submission" date="2025-08" db="UniProtKB">
        <authorList>
            <consortium name="RefSeq"/>
        </authorList>
    </citation>
    <scope>IDENTIFICATION</scope>
    <source>
        <strain evidence="8">CBS 342.82</strain>
    </source>
</reference>
<comment type="subcellular location">
    <subcellularLocation>
        <location evidence="5">Nucleus</location>
    </subcellularLocation>
</comment>
<feature type="active site" description="Proton donor/acceptor" evidence="5">
    <location>
        <position position="266"/>
    </location>
</feature>
<dbReference type="PANTHER" id="PTHR13522:SF3">
    <property type="entry name" value="U6 SNRNA PHOSPHODIESTERASE 1"/>
    <property type="match status" value="1"/>
</dbReference>
<dbReference type="InterPro" id="IPR027521">
    <property type="entry name" value="Usb1"/>
</dbReference>
<evidence type="ECO:0000256" key="3">
    <source>
        <dbReference type="ARBA" id="ARBA00023239"/>
    </source>
</evidence>
<dbReference type="OrthoDB" id="49151at2759"/>
<proteinExistence type="inferred from homology"/>
<protein>
    <recommendedName>
        <fullName evidence="5">U6 snRNA phosphodiesterase</fullName>
        <ecNumber evidence="5">3.1.4.-</ecNumber>
    </recommendedName>
</protein>
<dbReference type="HAMAP" id="MF_03040">
    <property type="entry name" value="USB1"/>
    <property type="match status" value="1"/>
</dbReference>
<evidence type="ECO:0000256" key="5">
    <source>
        <dbReference type="HAMAP-Rule" id="MF_03040"/>
    </source>
</evidence>
<reference evidence="8" key="2">
    <citation type="submission" date="2020-04" db="EMBL/GenBank/DDBJ databases">
        <authorList>
            <consortium name="NCBI Genome Project"/>
        </authorList>
    </citation>
    <scope>NUCLEOTIDE SEQUENCE</scope>
    <source>
        <strain evidence="8">CBS 342.82</strain>
    </source>
</reference>
<keyword evidence="2 5" id="KW-0378">Hydrolase</keyword>
<keyword evidence="3" id="KW-0456">Lyase</keyword>
<feature type="compositionally biased region" description="Basic and acidic residues" evidence="6">
    <location>
        <begin position="12"/>
        <end position="34"/>
    </location>
</feature>
<sequence length="343" mass="38187">MSLVDYPSSSDSEDRNEVHAQKPHLDRGHSKDNDSDAPPNKKRRTSSSLAAISPPAPKLASSLPALPASFRDMYSSTVRTTTQDDPALHAGRQRATPHLVGNWPTHISLEWYPIPHELELLQDLERSAVPEIIQSQTHSSSYLHSLLLSPIGVPLPLHISLSRPLVLKTSDKEPFTNHLSTSLAALDIQAFSVRPKNLIWHPNEDGTRWFLVLRVTSSSSSEQGGEKRELRDLLRVCNNVAKRFGQPLLYASSHKGGQRPEKDHFHISIAWALKPPPLSTLTSSDKPADSSTAIKHDTVAREVPISKDLRKALERTEIAFDQVKLRIGQDVTNFPLRRTRTKG</sequence>
<keyword evidence="4 5" id="KW-0539">Nucleus</keyword>
<dbReference type="GO" id="GO:1990838">
    <property type="term" value="F:poly(U)-specific exoribonuclease activity, producing 3' uridine cyclic phosphate ends"/>
    <property type="evidence" value="ECO:0007669"/>
    <property type="project" value="UniProtKB-UniRule"/>
</dbReference>
<reference evidence="8" key="1">
    <citation type="submission" date="2020-01" db="EMBL/GenBank/DDBJ databases">
        <authorList>
            <consortium name="DOE Joint Genome Institute"/>
            <person name="Haridas S."/>
            <person name="Albert R."/>
            <person name="Binder M."/>
            <person name="Bloem J."/>
            <person name="Labutti K."/>
            <person name="Salamov A."/>
            <person name="Andreopoulos B."/>
            <person name="Baker S.E."/>
            <person name="Barry K."/>
            <person name="Bills G."/>
            <person name="Bluhm B.H."/>
            <person name="Cannon C."/>
            <person name="Castanera R."/>
            <person name="Culley D.E."/>
            <person name="Daum C."/>
            <person name="Ezra D."/>
            <person name="Gonzalez J.B."/>
            <person name="Henrissat B."/>
            <person name="Kuo A."/>
            <person name="Liang C."/>
            <person name="Lipzen A."/>
            <person name="Lutzoni F."/>
            <person name="Magnuson J."/>
            <person name="Mondo S."/>
            <person name="Nolan M."/>
            <person name="Ohm R."/>
            <person name="Pangilinan J."/>
            <person name="Park H.-J."/>
            <person name="Ramirez L."/>
            <person name="Alfaro M."/>
            <person name="Sun H."/>
            <person name="Tritt A."/>
            <person name="Yoshinaga Y."/>
            <person name="Zwiers L.-H."/>
            <person name="Turgeon B.G."/>
            <person name="Goodwin S.B."/>
            <person name="Spatafora J.W."/>
            <person name="Crous P.W."/>
            <person name="Grigoriev I.V."/>
        </authorList>
    </citation>
    <scope>NUCLEOTIDE SEQUENCE</scope>
    <source>
        <strain evidence="8">CBS 342.82</strain>
    </source>
</reference>
<dbReference type="EC" id="3.1.4.-" evidence="5"/>
<dbReference type="Gene3D" id="3.90.1140.10">
    <property type="entry name" value="Cyclic phosphodiesterase"/>
    <property type="match status" value="1"/>
</dbReference>
<evidence type="ECO:0000313" key="7">
    <source>
        <dbReference type="Proteomes" id="UP000504637"/>
    </source>
</evidence>
<dbReference type="RefSeq" id="XP_033455974.1">
    <property type="nucleotide sequence ID" value="XM_033608573.1"/>
</dbReference>
<evidence type="ECO:0000256" key="4">
    <source>
        <dbReference type="ARBA" id="ARBA00023242"/>
    </source>
</evidence>
<comment type="function">
    <text evidence="5">Phosphodiesterase responsible for the U6 snRNA 3' end processing. Acts as an exoribonuclease (RNase) responsible for trimming the poly(U) tract of the last nucleotides in the pre-U6 snRNA molecule, leading to the formation of mature U6 snRNA.</text>
</comment>
<accession>A0A6J3LTH8</accession>
<evidence type="ECO:0000313" key="8">
    <source>
        <dbReference type="RefSeq" id="XP_033455974.1"/>
    </source>
</evidence>
<evidence type="ECO:0000256" key="6">
    <source>
        <dbReference type="SAM" id="MobiDB-lite"/>
    </source>
</evidence>
<gene>
    <name evidence="5" type="primary">USB1</name>
    <name evidence="8" type="ORF">K489DRAFT_434775</name>
</gene>
<organism evidence="8">
    <name type="scientific">Dissoconium aciculare CBS 342.82</name>
    <dbReference type="NCBI Taxonomy" id="1314786"/>
    <lineage>
        <taxon>Eukaryota</taxon>
        <taxon>Fungi</taxon>
        <taxon>Dikarya</taxon>
        <taxon>Ascomycota</taxon>
        <taxon>Pezizomycotina</taxon>
        <taxon>Dothideomycetes</taxon>
        <taxon>Dothideomycetidae</taxon>
        <taxon>Mycosphaerellales</taxon>
        <taxon>Dissoconiaceae</taxon>
        <taxon>Dissoconium</taxon>
    </lineage>
</organism>
<dbReference type="GO" id="GO:0005634">
    <property type="term" value="C:nucleus"/>
    <property type="evidence" value="ECO:0007669"/>
    <property type="project" value="UniProtKB-SubCell"/>
</dbReference>
<keyword evidence="1 5" id="KW-0540">Nuclease</keyword>
<dbReference type="GO" id="GO:0016829">
    <property type="term" value="F:lyase activity"/>
    <property type="evidence" value="ECO:0007669"/>
    <property type="project" value="UniProtKB-KW"/>
</dbReference>
<evidence type="ECO:0000256" key="1">
    <source>
        <dbReference type="ARBA" id="ARBA00022722"/>
    </source>
</evidence>
<feature type="active site" description="Proton donor/acceptor" evidence="5">
    <location>
        <position position="158"/>
    </location>
</feature>
<feature type="compositionally biased region" description="Low complexity" evidence="6">
    <location>
        <begin position="46"/>
        <end position="64"/>
    </location>
</feature>
<dbReference type="PANTHER" id="PTHR13522">
    <property type="entry name" value="U6 SNRNA PHOSPHODIESTERASE 1"/>
    <property type="match status" value="1"/>
</dbReference>